<evidence type="ECO:0000256" key="2">
    <source>
        <dbReference type="ARBA" id="ARBA00004370"/>
    </source>
</evidence>
<dbReference type="PRINTS" id="PR00385">
    <property type="entry name" value="P450"/>
</dbReference>
<feature type="binding site" description="axial binding residue" evidence="10">
    <location>
        <position position="458"/>
    </location>
    <ligand>
        <name>heme</name>
        <dbReference type="ChEBI" id="CHEBI:30413"/>
    </ligand>
    <ligandPart>
        <name>Fe</name>
        <dbReference type="ChEBI" id="CHEBI:18248"/>
    </ligandPart>
</feature>
<sequence length="521" mass="59210">MWIFDLTISFTTLLFLIFTTALLLLLKVFKKNHKLRPPPSPFTLPIIGHLHLLGPLIHQSFHRLSTLYGPLIQLKIGYIPCVVASTPELAKEFLKTHELAFSSRKHSAAIKLLTYDVSFAFSPYGPYWKFIKKTCTFELLGTRNMNHFLPIRTNEIRRFLQVMLEKAKASEGVNVTEELIKLTNNVISQMMFSTRSSGTEGEAEEMRTLVREVTQIFGEFNVSDFIKLCKNIDIGGFKKRSEDIQKRYDALLEKIISERESERARRGKNRETLGEEGGKDFLDMMLDTMEDGKCEVEITRDHIKALVLDFLTAATDTTAIAVEWTLAELISNPEVFDKAREEIDKVVGKHRLVTELDTPNLPYIHAIIKESFRLHPPIPLLIRKSVQDCTVGGYHISANTILFVNIWAIGRNPKYWESPMKFWPERFLESNGPGPVGSMDIKGHHYELLPFGSGRRGCPGMALAMQELPVVLAAMIQCFNWKPVTLDGEELDMSERPGLTAPRAHDLVCVPSARINSFDNF</sequence>
<dbReference type="PROSITE" id="PS00086">
    <property type="entry name" value="CYTOCHROME_P450"/>
    <property type="match status" value="1"/>
</dbReference>
<dbReference type="PRINTS" id="PR00463">
    <property type="entry name" value="EP450I"/>
</dbReference>
<dbReference type="PANTHER" id="PTHR47943:SF8">
    <property type="entry name" value="CYTOCHROME P450"/>
    <property type="match status" value="1"/>
</dbReference>
<keyword evidence="12" id="KW-1133">Transmembrane helix</keyword>
<dbReference type="GO" id="GO:0005506">
    <property type="term" value="F:iron ion binding"/>
    <property type="evidence" value="ECO:0007669"/>
    <property type="project" value="InterPro"/>
</dbReference>
<dbReference type="SUPFAM" id="SSF48264">
    <property type="entry name" value="Cytochrome P450"/>
    <property type="match status" value="1"/>
</dbReference>
<keyword evidence="8 11" id="KW-0503">Monooxygenase</keyword>
<dbReference type="InterPro" id="IPR002401">
    <property type="entry name" value="Cyt_P450_E_grp-I"/>
</dbReference>
<dbReference type="AlphaFoldDB" id="A0A142FX93"/>
<evidence type="ECO:0000256" key="12">
    <source>
        <dbReference type="SAM" id="Phobius"/>
    </source>
</evidence>
<dbReference type="GO" id="GO:0016705">
    <property type="term" value="F:oxidoreductase activity, acting on paired donors, with incorporation or reduction of molecular oxygen"/>
    <property type="evidence" value="ECO:0007669"/>
    <property type="project" value="InterPro"/>
</dbReference>
<accession>A0A142FX93</accession>
<evidence type="ECO:0000256" key="6">
    <source>
        <dbReference type="ARBA" id="ARBA00023002"/>
    </source>
</evidence>
<dbReference type="SMR" id="A0A142FX93"/>
<proteinExistence type="evidence at transcript level"/>
<keyword evidence="5 10" id="KW-0479">Metal-binding</keyword>
<dbReference type="GO" id="GO:0004497">
    <property type="term" value="F:monooxygenase activity"/>
    <property type="evidence" value="ECO:0007669"/>
    <property type="project" value="UniProtKB-KW"/>
</dbReference>
<organism evidence="13">
    <name type="scientific">Lonicera japonica</name>
    <name type="common">Japanese honeysuckle</name>
    <name type="synonym">Lonicera aureoreticulata</name>
    <dbReference type="NCBI Taxonomy" id="105884"/>
    <lineage>
        <taxon>Eukaryota</taxon>
        <taxon>Viridiplantae</taxon>
        <taxon>Streptophyta</taxon>
        <taxon>Embryophyta</taxon>
        <taxon>Tracheophyta</taxon>
        <taxon>Spermatophyta</taxon>
        <taxon>Magnoliopsida</taxon>
        <taxon>eudicotyledons</taxon>
        <taxon>Gunneridae</taxon>
        <taxon>Pentapetalae</taxon>
        <taxon>asterids</taxon>
        <taxon>campanulids</taxon>
        <taxon>Dipsacales</taxon>
        <taxon>Caprifoliaceae</taxon>
        <taxon>Lonicera</taxon>
    </lineage>
</organism>
<evidence type="ECO:0000256" key="5">
    <source>
        <dbReference type="ARBA" id="ARBA00022723"/>
    </source>
</evidence>
<dbReference type="InterPro" id="IPR036396">
    <property type="entry name" value="Cyt_P450_sf"/>
</dbReference>
<dbReference type="FunFam" id="1.10.630.10:FF:000019">
    <property type="entry name" value="Cytochrome P450 family protein"/>
    <property type="match status" value="1"/>
</dbReference>
<evidence type="ECO:0000256" key="1">
    <source>
        <dbReference type="ARBA" id="ARBA00001971"/>
    </source>
</evidence>
<gene>
    <name evidence="13" type="primary">FNSII-2.1</name>
</gene>
<evidence type="ECO:0000256" key="8">
    <source>
        <dbReference type="ARBA" id="ARBA00023033"/>
    </source>
</evidence>
<evidence type="ECO:0000256" key="11">
    <source>
        <dbReference type="RuleBase" id="RU000461"/>
    </source>
</evidence>
<comment type="cofactor">
    <cofactor evidence="1 10">
        <name>heme</name>
        <dbReference type="ChEBI" id="CHEBI:30413"/>
    </cofactor>
</comment>
<dbReference type="EC" id="1.14.11.22" evidence="13"/>
<reference evidence="13" key="1">
    <citation type="journal article" date="2016" name="Sci. Rep.">
        <title>Flavone synthases from Lonicera japonica and L. macranthoides reveal differential flavone accumulation.</title>
        <authorList>
            <person name="Wu J."/>
            <person name="Wang X.C."/>
            <person name="Liu Y."/>
            <person name="Du H."/>
            <person name="Shu Q.Y."/>
            <person name="Su S."/>
            <person name="Wang L.J."/>
            <person name="Li S.S."/>
            <person name="Wang L.S."/>
        </authorList>
    </citation>
    <scope>NUCLEOTIDE SEQUENCE</scope>
</reference>
<name>A0A142FX93_LONJA</name>
<evidence type="ECO:0000256" key="7">
    <source>
        <dbReference type="ARBA" id="ARBA00023004"/>
    </source>
</evidence>
<dbReference type="GO" id="GO:0020037">
    <property type="term" value="F:heme binding"/>
    <property type="evidence" value="ECO:0007669"/>
    <property type="project" value="InterPro"/>
</dbReference>
<dbReference type="CDD" id="cd20655">
    <property type="entry name" value="CYP93"/>
    <property type="match status" value="1"/>
</dbReference>
<evidence type="ECO:0000313" key="13">
    <source>
        <dbReference type="EMBL" id="AMQ91111.1"/>
    </source>
</evidence>
<dbReference type="InterPro" id="IPR001128">
    <property type="entry name" value="Cyt_P450"/>
</dbReference>
<dbReference type="EMBL" id="KU127578">
    <property type="protein sequence ID" value="AMQ91111.1"/>
    <property type="molecule type" value="mRNA"/>
</dbReference>
<protein>
    <submittedName>
        <fullName evidence="13">Flavone synthase II</fullName>
        <ecNumber evidence="13">1.14.11.22</ecNumber>
    </submittedName>
</protein>
<comment type="subcellular location">
    <subcellularLocation>
        <location evidence="2">Membrane</location>
    </subcellularLocation>
</comment>
<keyword evidence="12" id="KW-0812">Transmembrane</keyword>
<dbReference type="Pfam" id="PF00067">
    <property type="entry name" value="p450"/>
    <property type="match status" value="1"/>
</dbReference>
<feature type="transmembrane region" description="Helical" evidence="12">
    <location>
        <begin position="6"/>
        <end position="26"/>
    </location>
</feature>
<evidence type="ECO:0000256" key="4">
    <source>
        <dbReference type="ARBA" id="ARBA00022617"/>
    </source>
</evidence>
<evidence type="ECO:0000256" key="3">
    <source>
        <dbReference type="ARBA" id="ARBA00010617"/>
    </source>
</evidence>
<comment type="similarity">
    <text evidence="3 11">Belongs to the cytochrome P450 family.</text>
</comment>
<keyword evidence="9 12" id="KW-0472">Membrane</keyword>
<dbReference type="Gene3D" id="1.10.630.10">
    <property type="entry name" value="Cytochrome P450"/>
    <property type="match status" value="1"/>
</dbReference>
<dbReference type="GO" id="GO:0016020">
    <property type="term" value="C:membrane"/>
    <property type="evidence" value="ECO:0007669"/>
    <property type="project" value="UniProtKB-SubCell"/>
</dbReference>
<keyword evidence="7 10" id="KW-0408">Iron</keyword>
<dbReference type="PANTHER" id="PTHR47943">
    <property type="entry name" value="CYTOCHROME P450 93A3-LIKE"/>
    <property type="match status" value="1"/>
</dbReference>
<evidence type="ECO:0000256" key="10">
    <source>
        <dbReference type="PIRSR" id="PIRSR602401-1"/>
    </source>
</evidence>
<keyword evidence="4 10" id="KW-0349">Heme</keyword>
<evidence type="ECO:0000256" key="9">
    <source>
        <dbReference type="ARBA" id="ARBA00023136"/>
    </source>
</evidence>
<keyword evidence="6 11" id="KW-0560">Oxidoreductase</keyword>
<dbReference type="InterPro" id="IPR017972">
    <property type="entry name" value="Cyt_P450_CS"/>
</dbReference>